<dbReference type="EMBL" id="FNPB01000003">
    <property type="protein sequence ID" value="SDX83766.1"/>
    <property type="molecule type" value="Genomic_DNA"/>
</dbReference>
<feature type="compositionally biased region" description="Acidic residues" evidence="1">
    <location>
        <begin position="82"/>
        <end position="93"/>
    </location>
</feature>
<keyword evidence="4" id="KW-1185">Reference proteome</keyword>
<proteinExistence type="predicted"/>
<dbReference type="Proteomes" id="UP000199170">
    <property type="component" value="Unassembled WGS sequence"/>
</dbReference>
<dbReference type="Pfam" id="PF19701">
    <property type="entry name" value="DUF6199"/>
    <property type="match status" value="1"/>
</dbReference>
<dbReference type="AlphaFoldDB" id="A0A1H3EYA2"/>
<evidence type="ECO:0000313" key="3">
    <source>
        <dbReference type="EMBL" id="SDX83766.1"/>
    </source>
</evidence>
<accession>A0A1H3EYA2</accession>
<organism evidence="3 4">
    <name type="scientific">Halobellus clavatus</name>
    <dbReference type="NCBI Taxonomy" id="660517"/>
    <lineage>
        <taxon>Archaea</taxon>
        <taxon>Methanobacteriati</taxon>
        <taxon>Methanobacteriota</taxon>
        <taxon>Stenosarchaea group</taxon>
        <taxon>Halobacteria</taxon>
        <taxon>Halobacteriales</taxon>
        <taxon>Haloferacaceae</taxon>
        <taxon>Halobellus</taxon>
    </lineage>
</organism>
<protein>
    <recommendedName>
        <fullName evidence="2">DUF6199 domain-containing protein</fullName>
    </recommendedName>
</protein>
<evidence type="ECO:0000256" key="1">
    <source>
        <dbReference type="SAM" id="MobiDB-lite"/>
    </source>
</evidence>
<sequence>MQKPCTRLMAASAVVFGVVGALVPRRVIEVAGRLLLAGYENPEDLEPEGWYVSAVRGKSALSALAGAIVLALEYGPSRGGDAEAEDTEDAEADAVDRADAEE</sequence>
<gene>
    <name evidence="3" type="ORF">SAMN04487946_10330</name>
</gene>
<dbReference type="InterPro" id="IPR045679">
    <property type="entry name" value="DUF6199"/>
</dbReference>
<feature type="region of interest" description="Disordered" evidence="1">
    <location>
        <begin position="78"/>
        <end position="102"/>
    </location>
</feature>
<evidence type="ECO:0000259" key="2">
    <source>
        <dbReference type="Pfam" id="PF19701"/>
    </source>
</evidence>
<reference evidence="4" key="1">
    <citation type="submission" date="2016-10" db="EMBL/GenBank/DDBJ databases">
        <authorList>
            <person name="Varghese N."/>
            <person name="Submissions S."/>
        </authorList>
    </citation>
    <scope>NUCLEOTIDE SEQUENCE [LARGE SCALE GENOMIC DNA]</scope>
    <source>
        <strain evidence="4">CGMCC 1.10118</strain>
    </source>
</reference>
<name>A0A1H3EYA2_9EURY</name>
<dbReference type="STRING" id="660517.SAMN04487946_10330"/>
<feature type="domain" description="DUF6199" evidence="2">
    <location>
        <begin position="13"/>
        <end position="72"/>
    </location>
</feature>
<evidence type="ECO:0000313" key="4">
    <source>
        <dbReference type="Proteomes" id="UP000199170"/>
    </source>
</evidence>